<dbReference type="Pfam" id="PF00271">
    <property type="entry name" value="Helicase_C"/>
    <property type="match status" value="1"/>
</dbReference>
<comment type="similarity">
    <text evidence="7">Belongs to the DEAD box helicase family.</text>
</comment>
<dbReference type="InterPro" id="IPR027417">
    <property type="entry name" value="P-loop_NTPase"/>
</dbReference>
<dbReference type="GO" id="GO:0016787">
    <property type="term" value="F:hydrolase activity"/>
    <property type="evidence" value="ECO:0007669"/>
    <property type="project" value="UniProtKB-KW"/>
</dbReference>
<name>A0AB34JFY1_PRYPA</name>
<evidence type="ECO:0000256" key="6">
    <source>
        <dbReference type="PROSITE-ProRule" id="PRU00552"/>
    </source>
</evidence>
<evidence type="ECO:0000256" key="2">
    <source>
        <dbReference type="ARBA" id="ARBA00022741"/>
    </source>
</evidence>
<evidence type="ECO:0000256" key="5">
    <source>
        <dbReference type="ARBA" id="ARBA00022840"/>
    </source>
</evidence>
<evidence type="ECO:0000259" key="9">
    <source>
        <dbReference type="PROSITE" id="PS51194"/>
    </source>
</evidence>
<dbReference type="EC" id="3.6.4.13" evidence="1"/>
<evidence type="ECO:0000259" key="10">
    <source>
        <dbReference type="PROSITE" id="PS51195"/>
    </source>
</evidence>
<dbReference type="GO" id="GO:0003724">
    <property type="term" value="F:RNA helicase activity"/>
    <property type="evidence" value="ECO:0007669"/>
    <property type="project" value="UniProtKB-EC"/>
</dbReference>
<dbReference type="PROSITE" id="PS00039">
    <property type="entry name" value="DEAD_ATP_HELICASE"/>
    <property type="match status" value="1"/>
</dbReference>
<evidence type="ECO:0000256" key="1">
    <source>
        <dbReference type="ARBA" id="ARBA00012552"/>
    </source>
</evidence>
<dbReference type="InterPro" id="IPR011545">
    <property type="entry name" value="DEAD/DEAH_box_helicase_dom"/>
</dbReference>
<proteinExistence type="inferred from homology"/>
<evidence type="ECO:0000313" key="12">
    <source>
        <dbReference type="Proteomes" id="UP001515480"/>
    </source>
</evidence>
<evidence type="ECO:0000313" key="11">
    <source>
        <dbReference type="EMBL" id="KAL1520784.1"/>
    </source>
</evidence>
<dbReference type="InterPro" id="IPR014001">
    <property type="entry name" value="Helicase_ATP-bd"/>
</dbReference>
<feature type="short sequence motif" description="Q motif" evidence="6">
    <location>
        <begin position="69"/>
        <end position="97"/>
    </location>
</feature>
<evidence type="ECO:0000256" key="7">
    <source>
        <dbReference type="RuleBase" id="RU000492"/>
    </source>
</evidence>
<feature type="domain" description="DEAD-box RNA helicase Q" evidence="10">
    <location>
        <begin position="69"/>
        <end position="97"/>
    </location>
</feature>
<evidence type="ECO:0000256" key="3">
    <source>
        <dbReference type="ARBA" id="ARBA00022801"/>
    </source>
</evidence>
<dbReference type="PANTHER" id="PTHR47958">
    <property type="entry name" value="ATP-DEPENDENT RNA HELICASE DBP3"/>
    <property type="match status" value="1"/>
</dbReference>
<dbReference type="Pfam" id="PF00270">
    <property type="entry name" value="DEAD"/>
    <property type="match status" value="1"/>
</dbReference>
<organism evidence="11 12">
    <name type="scientific">Prymnesium parvum</name>
    <name type="common">Toxic golden alga</name>
    <dbReference type="NCBI Taxonomy" id="97485"/>
    <lineage>
        <taxon>Eukaryota</taxon>
        <taxon>Haptista</taxon>
        <taxon>Haptophyta</taxon>
        <taxon>Prymnesiophyceae</taxon>
        <taxon>Prymnesiales</taxon>
        <taxon>Prymnesiaceae</taxon>
        <taxon>Prymnesium</taxon>
    </lineage>
</organism>
<dbReference type="PROSITE" id="PS51192">
    <property type="entry name" value="HELICASE_ATP_BIND_1"/>
    <property type="match status" value="1"/>
</dbReference>
<dbReference type="PROSITE" id="PS51195">
    <property type="entry name" value="Q_MOTIF"/>
    <property type="match status" value="1"/>
</dbReference>
<dbReference type="Proteomes" id="UP001515480">
    <property type="component" value="Unassembled WGS sequence"/>
</dbReference>
<keyword evidence="5 7" id="KW-0067">ATP-binding</keyword>
<feature type="domain" description="Helicase C-terminal" evidence="9">
    <location>
        <begin position="286"/>
        <end position="456"/>
    </location>
</feature>
<dbReference type="PROSITE" id="PS51194">
    <property type="entry name" value="HELICASE_CTER"/>
    <property type="match status" value="1"/>
</dbReference>
<dbReference type="InterPro" id="IPR001650">
    <property type="entry name" value="Helicase_C-like"/>
</dbReference>
<keyword evidence="3 7" id="KW-0378">Hydrolase</keyword>
<sequence>MASLSTSEFNSTAEAVDGLTAALSSGIEAQDTEIDEPEEITQLAEKATDQVIDKTAPDDRLHSVTCNSFDSPELALPPALLKGLYEINFVRPSKIQAASLPKIWAGRNLLAQSHNGTGKTACFVLGMLKVVSSEKVPQALCIGPTRELAKQISEDVLRMGKYLLIEAGLSVKTVLREERYERGDSITDQIIIGTPGKIWTLLQMRVCDPTGIRMFVLDEADEMLALGGLGDMSKRIRQKLPKQVQTLFFSATWTDSVIKFAKALAALSTNDWSQIEVKREYIFNDQVRQMYYVCKGKKEKEERIADILSTVTVGQCIIFVHTREAVETLGNMLKTNGHSVSMLHGRMEEANRDKVLLDFRGGASRFLITTNVLSRGIDVPAVTLVINYDMPVKKGGVYDPETYLHRVGRTGRFGKKGAALSMIHDAKELQVLKSIEKYFQREGLIQEIPQDTDPEEFERLLTA</sequence>
<feature type="domain" description="Helicase ATP-binding" evidence="8">
    <location>
        <begin position="100"/>
        <end position="271"/>
    </location>
</feature>
<keyword evidence="4 7" id="KW-0347">Helicase</keyword>
<comment type="caution">
    <text evidence="11">The sequence shown here is derived from an EMBL/GenBank/DDBJ whole genome shotgun (WGS) entry which is preliminary data.</text>
</comment>
<dbReference type="SUPFAM" id="SSF52540">
    <property type="entry name" value="P-loop containing nucleoside triphosphate hydrolases"/>
    <property type="match status" value="1"/>
</dbReference>
<dbReference type="InterPro" id="IPR000629">
    <property type="entry name" value="RNA-helicase_DEAD-box_CS"/>
</dbReference>
<dbReference type="AlphaFoldDB" id="A0AB34JFY1"/>
<dbReference type="SMART" id="SM00487">
    <property type="entry name" value="DEXDc"/>
    <property type="match status" value="1"/>
</dbReference>
<dbReference type="SMART" id="SM00490">
    <property type="entry name" value="HELICc"/>
    <property type="match status" value="1"/>
</dbReference>
<dbReference type="GO" id="GO:0003676">
    <property type="term" value="F:nucleic acid binding"/>
    <property type="evidence" value="ECO:0007669"/>
    <property type="project" value="InterPro"/>
</dbReference>
<evidence type="ECO:0000256" key="4">
    <source>
        <dbReference type="ARBA" id="ARBA00022806"/>
    </source>
</evidence>
<gene>
    <name evidence="11" type="ORF">AB1Y20_022348</name>
</gene>
<dbReference type="EMBL" id="JBGBPQ010000008">
    <property type="protein sequence ID" value="KAL1520784.1"/>
    <property type="molecule type" value="Genomic_DNA"/>
</dbReference>
<reference evidence="11 12" key="1">
    <citation type="journal article" date="2024" name="Science">
        <title>Giant polyketide synthase enzymes in the biosynthesis of giant marine polyether toxins.</title>
        <authorList>
            <person name="Fallon T.R."/>
            <person name="Shende V.V."/>
            <person name="Wierzbicki I.H."/>
            <person name="Pendleton A.L."/>
            <person name="Watervoot N.F."/>
            <person name="Auber R.P."/>
            <person name="Gonzalez D.J."/>
            <person name="Wisecaver J.H."/>
            <person name="Moore B.S."/>
        </authorList>
    </citation>
    <scope>NUCLEOTIDE SEQUENCE [LARGE SCALE GENOMIC DNA]</scope>
    <source>
        <strain evidence="11 12">12B1</strain>
    </source>
</reference>
<dbReference type="Gene3D" id="3.40.50.300">
    <property type="entry name" value="P-loop containing nucleotide triphosphate hydrolases"/>
    <property type="match status" value="2"/>
</dbReference>
<dbReference type="CDD" id="cd18787">
    <property type="entry name" value="SF2_C_DEAD"/>
    <property type="match status" value="1"/>
</dbReference>
<keyword evidence="12" id="KW-1185">Reference proteome</keyword>
<protein>
    <recommendedName>
        <fullName evidence="1">RNA helicase</fullName>
        <ecNumber evidence="1">3.6.4.13</ecNumber>
    </recommendedName>
</protein>
<evidence type="ECO:0000259" key="8">
    <source>
        <dbReference type="PROSITE" id="PS51192"/>
    </source>
</evidence>
<keyword evidence="2 7" id="KW-0547">Nucleotide-binding</keyword>
<dbReference type="GO" id="GO:0005524">
    <property type="term" value="F:ATP binding"/>
    <property type="evidence" value="ECO:0007669"/>
    <property type="project" value="UniProtKB-KW"/>
</dbReference>
<accession>A0AB34JFY1</accession>
<dbReference type="InterPro" id="IPR014014">
    <property type="entry name" value="RNA_helicase_DEAD_Q_motif"/>
</dbReference>